<proteinExistence type="predicted"/>
<dbReference type="Proteomes" id="UP000030744">
    <property type="component" value="Unassembled WGS sequence"/>
</dbReference>
<protein>
    <submittedName>
        <fullName evidence="3">Uncharacterized protein</fullName>
    </submittedName>
</protein>
<feature type="compositionally biased region" description="Basic and acidic residues" evidence="2">
    <location>
        <begin position="34"/>
        <end position="44"/>
    </location>
</feature>
<gene>
    <name evidence="3" type="ORF">EMH_0039800</name>
</gene>
<reference evidence="3" key="2">
    <citation type="submission" date="2013-10" db="EMBL/GenBank/DDBJ databases">
        <authorList>
            <person name="Aslett M."/>
        </authorList>
    </citation>
    <scope>NUCLEOTIDE SEQUENCE [LARGE SCALE GENOMIC DNA]</scope>
    <source>
        <strain evidence="3">Houghton</strain>
    </source>
</reference>
<keyword evidence="4" id="KW-1185">Reference proteome</keyword>
<evidence type="ECO:0000256" key="1">
    <source>
        <dbReference type="SAM" id="Coils"/>
    </source>
</evidence>
<name>U6K3T7_9EIME</name>
<feature type="coiled-coil region" evidence="1">
    <location>
        <begin position="458"/>
        <end position="485"/>
    </location>
</feature>
<sequence>MDHRYANCKSPFVVWGSTKEGEKPSEVQGYEEDQSAKKERQNRRSERRRLQAQLRERAKMELEYVRAARRELHNIDIFPYKAREKGAASNRNMPRKMPLAGSTDVSKVRGFIRGFTTSFAFFPGEYGELADDSGRRVSPIATTDQQEVVGLAVASPVIPDREGILPVVCELAVPEQASATAAIPEEVASEAATATHTVAEQYASAAVIDVSQLSKIRAAVPMAGEEEVERAKFLASAVPKKSFASIVKHLLAFGIVSPTAAPELRATAEKIAEMEAHLSGTAACAAPGPEGVQERLGCRHGAHSATDVAKTLSRNISRSHPLCYTLLSILKPNSTADSSSSSSSEDDEPNLPVYRTLSVQRRSCLRRRKPFWYFRMNRARVGWARNADEAVYIQCVAPVVSLLPPETVKVRSPCSDVPPTHFKFAFFGDAAERAAAAAVEAAAAGDPDRQAAADAAAAAAAELAREAAQEAAEAAAAEAKAVAEEESKALARLRTVAAVLADSEARKLQAKARAGVLRRDEFDRWRRRLEEN</sequence>
<dbReference type="AlphaFoldDB" id="U6K3T7"/>
<evidence type="ECO:0000256" key="2">
    <source>
        <dbReference type="SAM" id="MobiDB-lite"/>
    </source>
</evidence>
<evidence type="ECO:0000313" key="4">
    <source>
        <dbReference type="Proteomes" id="UP000030744"/>
    </source>
</evidence>
<organism evidence="3 4">
    <name type="scientific">Eimeria mitis</name>
    <dbReference type="NCBI Taxonomy" id="44415"/>
    <lineage>
        <taxon>Eukaryota</taxon>
        <taxon>Sar</taxon>
        <taxon>Alveolata</taxon>
        <taxon>Apicomplexa</taxon>
        <taxon>Conoidasida</taxon>
        <taxon>Coccidia</taxon>
        <taxon>Eucoccidiorida</taxon>
        <taxon>Eimeriorina</taxon>
        <taxon>Eimeriidae</taxon>
        <taxon>Eimeria</taxon>
    </lineage>
</organism>
<keyword evidence="1" id="KW-0175">Coiled coil</keyword>
<feature type="region of interest" description="Disordered" evidence="2">
    <location>
        <begin position="16"/>
        <end position="48"/>
    </location>
</feature>
<dbReference type="RefSeq" id="XP_013354221.1">
    <property type="nucleotide sequence ID" value="XM_013498767.1"/>
</dbReference>
<accession>U6K3T7</accession>
<dbReference type="EMBL" id="HG683465">
    <property type="protein sequence ID" value="CDJ31656.1"/>
    <property type="molecule type" value="Genomic_DNA"/>
</dbReference>
<reference evidence="3" key="1">
    <citation type="submission" date="2013-10" db="EMBL/GenBank/DDBJ databases">
        <title>Genomic analysis of the causative agents of coccidiosis in chickens.</title>
        <authorList>
            <person name="Reid A.J."/>
            <person name="Blake D."/>
            <person name="Billington K."/>
            <person name="Browne H."/>
            <person name="Dunn M."/>
            <person name="Hung S."/>
            <person name="Kawahara F."/>
            <person name="Miranda-Saavedra D."/>
            <person name="Mourier T."/>
            <person name="Nagra H."/>
            <person name="Otto T.D."/>
            <person name="Rawlings N."/>
            <person name="Sanchez A."/>
            <person name="Sanders M."/>
            <person name="Subramaniam C."/>
            <person name="Tay Y."/>
            <person name="Dear P."/>
            <person name="Doerig C."/>
            <person name="Gruber A."/>
            <person name="Parkinson J."/>
            <person name="Shirley M."/>
            <person name="Wan K.L."/>
            <person name="Berriman M."/>
            <person name="Tomley F."/>
            <person name="Pain A."/>
        </authorList>
    </citation>
    <scope>NUCLEOTIDE SEQUENCE [LARGE SCALE GENOMIC DNA]</scope>
    <source>
        <strain evidence="3">Houghton</strain>
    </source>
</reference>
<evidence type="ECO:0000313" key="3">
    <source>
        <dbReference type="EMBL" id="CDJ31656.1"/>
    </source>
</evidence>
<dbReference type="OrthoDB" id="348101at2759"/>
<dbReference type="VEuPathDB" id="ToxoDB:EMH_0039800"/>
<dbReference type="GeneID" id="25378733"/>